<dbReference type="EC" id="4.1.1.36" evidence="3"/>
<dbReference type="InterPro" id="IPR007085">
    <property type="entry name" value="DNA/pantothenate-metab_flavo_C"/>
</dbReference>
<keyword evidence="1 3" id="KW-0210">Decarboxylase</keyword>
<feature type="domain" description="Flavoprotein" evidence="5">
    <location>
        <begin position="7"/>
        <end position="174"/>
    </location>
</feature>
<dbReference type="KEGG" id="apel:CA267_009645"/>
<dbReference type="HAMAP" id="MF_02225">
    <property type="entry name" value="CoaBC"/>
    <property type="match status" value="1"/>
</dbReference>
<evidence type="ECO:0000256" key="3">
    <source>
        <dbReference type="HAMAP-Rule" id="MF_02225"/>
    </source>
</evidence>
<dbReference type="EMBL" id="CP052766">
    <property type="protein sequence ID" value="QJR81021.1"/>
    <property type="molecule type" value="Genomic_DNA"/>
</dbReference>
<dbReference type="UniPathway" id="UPA00241">
    <property type="reaction ID" value="UER00353"/>
</dbReference>
<evidence type="ECO:0000313" key="7">
    <source>
        <dbReference type="EMBL" id="QJR81021.1"/>
    </source>
</evidence>
<comment type="caution">
    <text evidence="3">Lacks conserved residue(s) required for the propagation of feature annotation.</text>
</comment>
<dbReference type="InterPro" id="IPR035929">
    <property type="entry name" value="CoaB-like_sf"/>
</dbReference>
<dbReference type="GO" id="GO:0015941">
    <property type="term" value="P:pantothenate catabolic process"/>
    <property type="evidence" value="ECO:0007669"/>
    <property type="project" value="InterPro"/>
</dbReference>
<comment type="pathway">
    <text evidence="3 4">Cofactor biosynthesis; coenzyme A biosynthesis; CoA from (R)-pantothenate: step 3/5.</text>
</comment>
<reference evidence="7 8" key="2">
    <citation type="submission" date="2020-04" db="EMBL/GenBank/DDBJ databases">
        <title>Complete genome sequence of Alteromonas pelagimontana 5.12T.</title>
        <authorList>
            <person name="Sinha R.K."/>
            <person name="Krishnan K.P."/>
            <person name="Kurian J.P."/>
        </authorList>
    </citation>
    <scope>NUCLEOTIDE SEQUENCE [LARGE SCALE GENOMIC DNA]</scope>
    <source>
        <strain evidence="7 8">5.12</strain>
    </source>
</reference>
<dbReference type="SUPFAM" id="SSF102645">
    <property type="entry name" value="CoaB-like"/>
    <property type="match status" value="1"/>
</dbReference>
<dbReference type="RefSeq" id="WP_075607682.1">
    <property type="nucleotide sequence ID" value="NZ_CP052766.1"/>
</dbReference>
<feature type="region of interest" description="Phosphopantothenate--cysteine ligase" evidence="3">
    <location>
        <begin position="189"/>
        <end position="400"/>
    </location>
</feature>
<comment type="function">
    <text evidence="3">Catalyzes two sequential steps in the biosynthesis of coenzyme A. In the first step cysteine is conjugated to 4'-phosphopantothenate to form 4-phosphopantothenoylcysteine. In the second step the latter compound is decarboxylated to form 4'-phosphopantotheine.</text>
</comment>
<dbReference type="InterPro" id="IPR003382">
    <property type="entry name" value="Flavoprotein"/>
</dbReference>
<keyword evidence="3" id="KW-0511">Multifunctional enzyme</keyword>
<dbReference type="PANTHER" id="PTHR14359">
    <property type="entry name" value="HOMO-OLIGOMERIC FLAVIN CONTAINING CYS DECARBOXYLASE FAMILY"/>
    <property type="match status" value="1"/>
</dbReference>
<feature type="binding site" evidence="3">
    <location>
        <position position="339"/>
    </location>
    <ligand>
        <name>CTP</name>
        <dbReference type="ChEBI" id="CHEBI:37563"/>
    </ligand>
</feature>
<comment type="cofactor">
    <cofactor evidence="3">
        <name>FMN</name>
        <dbReference type="ChEBI" id="CHEBI:58210"/>
    </cofactor>
    <text evidence="3">Binds 1 FMN per subunit.</text>
</comment>
<dbReference type="OrthoDB" id="9802554at2"/>
<keyword evidence="3 4" id="KW-0285">Flavoprotein</keyword>
<dbReference type="GO" id="GO:0004632">
    <property type="term" value="F:phosphopantothenate--cysteine ligase activity"/>
    <property type="evidence" value="ECO:0007669"/>
    <property type="project" value="UniProtKB-UniRule"/>
</dbReference>
<comment type="function">
    <text evidence="4">Catalyzes two steps in the biosynthesis of coenzyme A. In the first step cysteine is conjugated to 4'-phosphopantothenate to form 4-phosphopantothenoylcysteine, in the latter compound is decarboxylated to form 4'-phosphopantotheine.</text>
</comment>
<dbReference type="GO" id="GO:0015937">
    <property type="term" value="P:coenzyme A biosynthetic process"/>
    <property type="evidence" value="ECO:0007669"/>
    <property type="project" value="UniProtKB-UniRule"/>
</dbReference>
<comment type="similarity">
    <text evidence="3 4">In the C-terminal section; belongs to the PPC synthetase family.</text>
</comment>
<evidence type="ECO:0000259" key="5">
    <source>
        <dbReference type="Pfam" id="PF02441"/>
    </source>
</evidence>
<feature type="region of interest" description="Phosphopantothenoylcysteine decarboxylase" evidence="3">
    <location>
        <begin position="1"/>
        <end position="188"/>
    </location>
</feature>
<gene>
    <name evidence="3 7" type="primary">coaBC</name>
    <name evidence="7" type="ORF">CA267_009645</name>
</gene>
<dbReference type="GO" id="GO:0004633">
    <property type="term" value="F:phosphopantothenoylcysteine decarboxylase activity"/>
    <property type="evidence" value="ECO:0007669"/>
    <property type="project" value="UniProtKB-UniRule"/>
</dbReference>
<evidence type="ECO:0000259" key="6">
    <source>
        <dbReference type="Pfam" id="PF04127"/>
    </source>
</evidence>
<dbReference type="GO" id="GO:0071513">
    <property type="term" value="C:phosphopantothenoylcysteine decarboxylase complex"/>
    <property type="evidence" value="ECO:0007669"/>
    <property type="project" value="TreeGrafter"/>
</dbReference>
<comment type="catalytic activity">
    <reaction evidence="3 4">
        <text>N-[(R)-4-phosphopantothenoyl]-L-cysteine + H(+) = (R)-4'-phosphopantetheine + CO2</text>
        <dbReference type="Rhea" id="RHEA:16793"/>
        <dbReference type="ChEBI" id="CHEBI:15378"/>
        <dbReference type="ChEBI" id="CHEBI:16526"/>
        <dbReference type="ChEBI" id="CHEBI:59458"/>
        <dbReference type="ChEBI" id="CHEBI:61723"/>
        <dbReference type="EC" id="4.1.1.36"/>
    </reaction>
</comment>
<keyword evidence="2 3" id="KW-0456">Lyase</keyword>
<feature type="binding site" evidence="3">
    <location>
        <begin position="303"/>
        <end position="306"/>
    </location>
    <ligand>
        <name>CTP</name>
        <dbReference type="ChEBI" id="CHEBI:37563"/>
    </ligand>
</feature>
<evidence type="ECO:0000313" key="8">
    <source>
        <dbReference type="Proteomes" id="UP000219285"/>
    </source>
</evidence>
<feature type="binding site" evidence="3">
    <location>
        <position position="277"/>
    </location>
    <ligand>
        <name>CTP</name>
        <dbReference type="ChEBI" id="CHEBI:37563"/>
    </ligand>
</feature>
<proteinExistence type="inferred from homology"/>
<comment type="similarity">
    <text evidence="3 4">In the N-terminal section; belongs to the HFCD (homo-oligomeric flavin containing Cys decarboxylase) superfamily.</text>
</comment>
<feature type="binding site" evidence="3">
    <location>
        <position position="335"/>
    </location>
    <ligand>
        <name>CTP</name>
        <dbReference type="ChEBI" id="CHEBI:37563"/>
    </ligand>
</feature>
<feature type="active site" description="Proton donor" evidence="3">
    <location>
        <position position="158"/>
    </location>
</feature>
<evidence type="ECO:0000256" key="1">
    <source>
        <dbReference type="ARBA" id="ARBA00022793"/>
    </source>
</evidence>
<comment type="catalytic activity">
    <reaction evidence="3 4">
        <text>(R)-4'-phosphopantothenate + L-cysteine + CTP = N-[(R)-4-phosphopantothenoyl]-L-cysteine + CMP + diphosphate + H(+)</text>
        <dbReference type="Rhea" id="RHEA:19397"/>
        <dbReference type="ChEBI" id="CHEBI:10986"/>
        <dbReference type="ChEBI" id="CHEBI:15378"/>
        <dbReference type="ChEBI" id="CHEBI:33019"/>
        <dbReference type="ChEBI" id="CHEBI:35235"/>
        <dbReference type="ChEBI" id="CHEBI:37563"/>
        <dbReference type="ChEBI" id="CHEBI:59458"/>
        <dbReference type="ChEBI" id="CHEBI:60377"/>
        <dbReference type="EC" id="6.3.2.5"/>
    </reaction>
</comment>
<reference evidence="8" key="1">
    <citation type="submission" date="2014-12" db="EMBL/GenBank/DDBJ databases">
        <title>Complete genome sequence of a multi-drug resistant Klebsiella pneumoniae.</title>
        <authorList>
            <person name="Hua X."/>
            <person name="Chen Q."/>
            <person name="Li X."/>
            <person name="Feng Y."/>
            <person name="Ruan Z."/>
            <person name="Yu Y."/>
        </authorList>
    </citation>
    <scope>NUCLEOTIDE SEQUENCE [LARGE SCALE GENOMIC DNA]</scope>
    <source>
        <strain evidence="8">5.12</strain>
    </source>
</reference>
<dbReference type="Pfam" id="PF04127">
    <property type="entry name" value="DFP"/>
    <property type="match status" value="1"/>
</dbReference>
<name>A0A6M4MCW5_9ALTE</name>
<keyword evidence="8" id="KW-1185">Reference proteome</keyword>
<dbReference type="Proteomes" id="UP000219285">
    <property type="component" value="Chromosome"/>
</dbReference>
<dbReference type="GO" id="GO:0010181">
    <property type="term" value="F:FMN binding"/>
    <property type="evidence" value="ECO:0007669"/>
    <property type="project" value="UniProtKB-UniRule"/>
</dbReference>
<keyword evidence="3" id="KW-0479">Metal-binding</keyword>
<comment type="pathway">
    <text evidence="3 4">Cofactor biosynthesis; coenzyme A biosynthesis; CoA from (R)-pantothenate: step 2/5.</text>
</comment>
<dbReference type="InterPro" id="IPR005252">
    <property type="entry name" value="CoaBC"/>
</dbReference>
<comment type="cofactor">
    <cofactor evidence="3">
        <name>Mg(2+)</name>
        <dbReference type="ChEBI" id="CHEBI:18420"/>
    </cofactor>
</comment>
<dbReference type="InterPro" id="IPR036551">
    <property type="entry name" value="Flavin_trans-like"/>
</dbReference>
<evidence type="ECO:0000256" key="4">
    <source>
        <dbReference type="RuleBase" id="RU364078"/>
    </source>
</evidence>
<dbReference type="Gene3D" id="3.40.50.1950">
    <property type="entry name" value="Flavin prenyltransferase-like"/>
    <property type="match status" value="1"/>
</dbReference>
<sequence length="400" mass="42299">MHLANQHVLLGVTGGIAAYKTPDLVRKLTAAGAIVRVVLTDSAKEFVSPLSLQAVSGNPVHHSLLDADAEAAMGHIELAKWADILLIAPATANCIAKLANGLADDLLSTLFLATTAKLYIAPAMNQQMWKAPATQRNLQRLHEMDITLLGPASGEQACGDIGPGRMLEPEAIVAALSVIQDDTFQQKSILITAGPTREALDPVRYLSNHSSGKMGYAIAQAAASMGAKVILISGPTALSCPSGVQRIDVESAADMHKAVMKAVSDCDIFIATAAVADYRAKHIADNKLKKSDDELTLTFVKNPDILKDVAAMTPAPFSVGFAAESQNIAEYAQGKLISKKLDMIAANDITAAGLGFNSDRNALHVFWKNGDIKLAPDSKFHLAKALLALVAQHCKNKTPS</sequence>
<keyword evidence="3 4" id="KW-0288">FMN</keyword>
<keyword evidence="3 4" id="KW-0436">Ligase</keyword>
<dbReference type="EC" id="6.3.2.5" evidence="3"/>
<dbReference type="SUPFAM" id="SSF52507">
    <property type="entry name" value="Homo-oligomeric flavin-containing Cys decarboxylases, HFCD"/>
    <property type="match status" value="1"/>
</dbReference>
<dbReference type="AlphaFoldDB" id="A0A6M4MCW5"/>
<dbReference type="Pfam" id="PF02441">
    <property type="entry name" value="Flavoprotein"/>
    <property type="match status" value="1"/>
</dbReference>
<dbReference type="GO" id="GO:0046872">
    <property type="term" value="F:metal ion binding"/>
    <property type="evidence" value="ECO:0007669"/>
    <property type="project" value="UniProtKB-KW"/>
</dbReference>
<feature type="binding site" evidence="3">
    <location>
        <position position="321"/>
    </location>
    <ligand>
        <name>CTP</name>
        <dbReference type="ChEBI" id="CHEBI:37563"/>
    </ligand>
</feature>
<protein>
    <recommendedName>
        <fullName evidence="3">Coenzyme A biosynthesis bifunctional protein CoaBC</fullName>
    </recommendedName>
    <alternativeName>
        <fullName evidence="3">DNA/pantothenate metabolism flavoprotein</fullName>
    </alternativeName>
    <alternativeName>
        <fullName evidence="3">Phosphopantothenoylcysteine synthetase/decarboxylase</fullName>
        <shortName evidence="3">PPCS-PPCDC</shortName>
    </alternativeName>
    <domain>
        <recommendedName>
            <fullName evidence="3">Phosphopantothenoylcysteine decarboxylase</fullName>
            <shortName evidence="3">PPC decarboxylase</shortName>
            <shortName evidence="3">PPC-DC</shortName>
            <ecNumber evidence="3">4.1.1.36</ecNumber>
        </recommendedName>
        <alternativeName>
            <fullName evidence="3">CoaC</fullName>
        </alternativeName>
    </domain>
    <domain>
        <recommendedName>
            <fullName evidence="3">Phosphopantothenate--cysteine ligase</fullName>
            <ecNumber evidence="3">6.3.2.5</ecNumber>
        </recommendedName>
        <alternativeName>
            <fullName evidence="3">CoaB</fullName>
        </alternativeName>
        <alternativeName>
            <fullName evidence="3">Phosphopantothenoylcysteine synthetase</fullName>
            <shortName evidence="3">PPC synthetase</shortName>
            <shortName evidence="3">PPC-S</shortName>
        </alternativeName>
    </domain>
</protein>
<feature type="binding site" evidence="3">
    <location>
        <position position="287"/>
    </location>
    <ligand>
        <name>CTP</name>
        <dbReference type="ChEBI" id="CHEBI:37563"/>
    </ligand>
</feature>
<keyword evidence="3" id="KW-0460">Magnesium</keyword>
<dbReference type="PANTHER" id="PTHR14359:SF6">
    <property type="entry name" value="PHOSPHOPANTOTHENOYLCYSTEINE DECARBOXYLASE"/>
    <property type="match status" value="1"/>
</dbReference>
<dbReference type="Gene3D" id="3.40.50.10300">
    <property type="entry name" value="CoaB-like"/>
    <property type="match status" value="1"/>
</dbReference>
<accession>A0A6M4MCW5</accession>
<feature type="domain" description="DNA/pantothenate metabolism flavoprotein C-terminal" evidence="6">
    <location>
        <begin position="185"/>
        <end position="392"/>
    </location>
</feature>
<evidence type="ECO:0000256" key="2">
    <source>
        <dbReference type="ARBA" id="ARBA00023239"/>
    </source>
</evidence>
<dbReference type="NCBIfam" id="TIGR00521">
    <property type="entry name" value="coaBC_dfp"/>
    <property type="match status" value="1"/>
</dbReference>
<organism evidence="7 8">
    <name type="scientific">Alteromonas pelagimontana</name>
    <dbReference type="NCBI Taxonomy" id="1858656"/>
    <lineage>
        <taxon>Bacteria</taxon>
        <taxon>Pseudomonadati</taxon>
        <taxon>Pseudomonadota</taxon>
        <taxon>Gammaproteobacteria</taxon>
        <taxon>Alteromonadales</taxon>
        <taxon>Alteromonadaceae</taxon>
        <taxon>Alteromonas/Salinimonas group</taxon>
        <taxon>Alteromonas</taxon>
    </lineage>
</organism>